<dbReference type="PROSITE" id="PS00588">
    <property type="entry name" value="FLAGELLA_BB_ROD"/>
    <property type="match status" value="1"/>
</dbReference>
<dbReference type="GO" id="GO:0005576">
    <property type="term" value="C:extracellular region"/>
    <property type="evidence" value="ECO:0007669"/>
    <property type="project" value="UniProtKB-SubCell"/>
</dbReference>
<feature type="domain" description="Flagellar hook-associated protein FlgK helical" evidence="13">
    <location>
        <begin position="92"/>
        <end position="328"/>
    </location>
</feature>
<evidence type="ECO:0000259" key="13">
    <source>
        <dbReference type="Pfam" id="PF22638"/>
    </source>
</evidence>
<evidence type="ECO:0000256" key="2">
    <source>
        <dbReference type="ARBA" id="ARBA00004613"/>
    </source>
</evidence>
<dbReference type="GO" id="GO:0044780">
    <property type="term" value="P:bacterial-type flagellum assembly"/>
    <property type="evidence" value="ECO:0007669"/>
    <property type="project" value="InterPro"/>
</dbReference>
<feature type="domain" description="Flagellar basal body rod protein N-terminal" evidence="10">
    <location>
        <begin position="5"/>
        <end position="34"/>
    </location>
</feature>
<evidence type="ECO:0000256" key="8">
    <source>
        <dbReference type="SAM" id="Coils"/>
    </source>
</evidence>
<protein>
    <recommendedName>
        <fullName evidence="4 7">Flagellar hook-associated protein 1</fullName>
        <shortName evidence="7">HAP1</shortName>
    </recommendedName>
</protein>
<keyword evidence="5 7" id="KW-0964">Secreted</keyword>
<dbReference type="NCBIfam" id="TIGR02492">
    <property type="entry name" value="flgK_ends"/>
    <property type="match status" value="1"/>
</dbReference>
<dbReference type="AlphaFoldDB" id="A0A4P8QSC7"/>
<keyword evidence="14" id="KW-0966">Cell projection</keyword>
<dbReference type="EMBL" id="CP034035">
    <property type="protein sequence ID" value="QCR08250.1"/>
    <property type="molecule type" value="Genomic_DNA"/>
</dbReference>
<dbReference type="Pfam" id="PF21158">
    <property type="entry name" value="flgK_1st_1"/>
    <property type="match status" value="1"/>
</dbReference>
<dbReference type="Pfam" id="PF22638">
    <property type="entry name" value="FlgK_D1"/>
    <property type="match status" value="1"/>
</dbReference>
<evidence type="ECO:0000256" key="6">
    <source>
        <dbReference type="ARBA" id="ARBA00023143"/>
    </source>
</evidence>
<feature type="domain" description="Flagellar hook-associated protein 1 D2-like" evidence="12">
    <location>
        <begin position="337"/>
        <end position="416"/>
    </location>
</feature>
<dbReference type="PRINTS" id="PR01005">
    <property type="entry name" value="FLGHOOKAP1"/>
</dbReference>
<dbReference type="InterPro" id="IPR049119">
    <property type="entry name" value="FlgK_D2-like"/>
</dbReference>
<evidence type="ECO:0000313" key="15">
    <source>
        <dbReference type="Proteomes" id="UP000299580"/>
    </source>
</evidence>
<feature type="coiled-coil region" evidence="8">
    <location>
        <begin position="162"/>
        <end position="189"/>
    </location>
</feature>
<feature type="domain" description="Flagellar basal-body/hook protein C-terminal" evidence="11">
    <location>
        <begin position="523"/>
        <end position="561"/>
    </location>
</feature>
<reference evidence="14 15" key="1">
    <citation type="submission" date="2018-11" db="EMBL/GenBank/DDBJ databases">
        <title>Genome sequences of Brenneria nigrifluens and Brenneria rubrifaciens.</title>
        <authorList>
            <person name="Poret-Peterson A.T."/>
            <person name="McClean A.E."/>
            <person name="Kluepfel D.A."/>
        </authorList>
    </citation>
    <scope>NUCLEOTIDE SEQUENCE [LARGE SCALE GENOMIC DNA]</scope>
    <source>
        <strain evidence="14 15">6D370</strain>
    </source>
</reference>
<comment type="subcellular location">
    <subcellularLocation>
        <location evidence="1 7">Bacterial flagellum</location>
    </subcellularLocation>
    <subcellularLocation>
        <location evidence="2 7">Secreted</location>
    </subcellularLocation>
</comment>
<accession>A0A4P8QSC7</accession>
<dbReference type="KEGG" id="brb:EH207_06825"/>
<dbReference type="Pfam" id="PF06429">
    <property type="entry name" value="Flg_bbr_C"/>
    <property type="match status" value="1"/>
</dbReference>
<evidence type="ECO:0000256" key="9">
    <source>
        <dbReference type="SAM" id="MobiDB-lite"/>
    </source>
</evidence>
<name>A0A4P8QSC7_9GAMM</name>
<dbReference type="PANTHER" id="PTHR30033:SF1">
    <property type="entry name" value="FLAGELLAR HOOK-ASSOCIATED PROTEIN 1"/>
    <property type="match status" value="1"/>
</dbReference>
<dbReference type="Pfam" id="PF00460">
    <property type="entry name" value="Flg_bb_rod"/>
    <property type="match status" value="1"/>
</dbReference>
<evidence type="ECO:0000259" key="10">
    <source>
        <dbReference type="Pfam" id="PF00460"/>
    </source>
</evidence>
<comment type="similarity">
    <text evidence="3 7">Belongs to the flagella basal body rod proteins family.</text>
</comment>
<evidence type="ECO:0000259" key="12">
    <source>
        <dbReference type="Pfam" id="PF21158"/>
    </source>
</evidence>
<feature type="compositionally biased region" description="Polar residues" evidence="9">
    <location>
        <begin position="449"/>
        <end position="462"/>
    </location>
</feature>
<dbReference type="RefSeq" id="WP_137713294.1">
    <property type="nucleotide sequence ID" value="NZ_CP034035.1"/>
</dbReference>
<dbReference type="InterPro" id="IPR053927">
    <property type="entry name" value="FlgK_helical"/>
</dbReference>
<dbReference type="InterPro" id="IPR019776">
    <property type="entry name" value="Flagellar_basal_body_rod_CS"/>
</dbReference>
<dbReference type="PANTHER" id="PTHR30033">
    <property type="entry name" value="FLAGELLAR HOOK-ASSOCIATED PROTEIN 1"/>
    <property type="match status" value="1"/>
</dbReference>
<organism evidence="14 15">
    <name type="scientific">Brenneria rubrifaciens</name>
    <dbReference type="NCBI Taxonomy" id="55213"/>
    <lineage>
        <taxon>Bacteria</taxon>
        <taxon>Pseudomonadati</taxon>
        <taxon>Pseudomonadota</taxon>
        <taxon>Gammaproteobacteria</taxon>
        <taxon>Enterobacterales</taxon>
        <taxon>Pectobacteriaceae</taxon>
        <taxon>Brenneria</taxon>
    </lineage>
</organism>
<evidence type="ECO:0000256" key="4">
    <source>
        <dbReference type="ARBA" id="ARBA00016244"/>
    </source>
</evidence>
<proteinExistence type="inferred from homology"/>
<evidence type="ECO:0000256" key="1">
    <source>
        <dbReference type="ARBA" id="ARBA00004365"/>
    </source>
</evidence>
<evidence type="ECO:0000256" key="3">
    <source>
        <dbReference type="ARBA" id="ARBA00009677"/>
    </source>
</evidence>
<evidence type="ECO:0000256" key="5">
    <source>
        <dbReference type="ARBA" id="ARBA00022525"/>
    </source>
</evidence>
<dbReference type="Proteomes" id="UP000299580">
    <property type="component" value="Chromosome"/>
</dbReference>
<gene>
    <name evidence="7 14" type="primary">flgK</name>
    <name evidence="14" type="ORF">EH207_06825</name>
</gene>
<evidence type="ECO:0000313" key="14">
    <source>
        <dbReference type="EMBL" id="QCR08250.1"/>
    </source>
</evidence>
<dbReference type="OrthoDB" id="9802553at2"/>
<dbReference type="InterPro" id="IPR001444">
    <property type="entry name" value="Flag_bb_rod_N"/>
</dbReference>
<evidence type="ECO:0000256" key="7">
    <source>
        <dbReference type="RuleBase" id="RU362065"/>
    </source>
</evidence>
<dbReference type="InterPro" id="IPR002371">
    <property type="entry name" value="FlgK"/>
</dbReference>
<dbReference type="SUPFAM" id="SSF64518">
    <property type="entry name" value="Phase 1 flagellin"/>
    <property type="match status" value="1"/>
</dbReference>
<dbReference type="GO" id="GO:0009424">
    <property type="term" value="C:bacterial-type flagellum hook"/>
    <property type="evidence" value="ECO:0007669"/>
    <property type="project" value="UniProtKB-UniRule"/>
</dbReference>
<keyword evidence="14" id="KW-0969">Cilium</keyword>
<sequence>MSNLINTAMSGLNGAQVALSTVGNNISNQAVAGYSRQNALLSQAVSTSTSAGYIGNGVNVVGINREYNEFISTQLRAAQTKSSSVTTSYEQLSKIDNLLADNATSLSSTLQDFFTNLQSLSSNADDSSTRQTVLGKAEGLVNQFQVTDKYLKDTAEGLNTQIQSTVQQINTYSSQIAELNDQITRLTGANQGALPNDLLDQRDQLVNELNKLVGVDVTVQDGNVYNVSLKNGLNLVQGTRTNELTASGSSSDPSRITVGYMDKIAGATEVKESSITGGSLSALLSFRTDTLDDVSNQLGQMALAFADAFNTQHKEGFDLNGEKGEDFFTVGSPSVLKGSKNKGSAELTASYTATSEVKASNYTLKYDGTDWQVTRLSDNAKFTATVDSSDSSLNFDGLKLTVSGTPSANDTFTLKPVADVITGMGVAITDSSKIAAASAKLDENGDPQLDSNGNPVSGGVSDNTNAQALLNLQSKKVVEGKSTITDAYASLISNVGNQTKTMEINSTSQGNVVTQLTEEQQSVSGVNLDEEYGELMRYQQYYQANASVIQTASVIFDALLSIRG</sequence>
<keyword evidence="15" id="KW-1185">Reference proteome</keyword>
<feature type="region of interest" description="Disordered" evidence="9">
    <location>
        <begin position="443"/>
        <end position="462"/>
    </location>
</feature>
<keyword evidence="8" id="KW-0175">Coiled coil</keyword>
<keyword evidence="6 7" id="KW-0975">Bacterial flagellum</keyword>
<dbReference type="InterPro" id="IPR010930">
    <property type="entry name" value="Flg_bb/hook_C_dom"/>
</dbReference>
<keyword evidence="14" id="KW-0282">Flagellum</keyword>
<dbReference type="GO" id="GO:0005198">
    <property type="term" value="F:structural molecule activity"/>
    <property type="evidence" value="ECO:0007669"/>
    <property type="project" value="UniProtKB-UniRule"/>
</dbReference>
<evidence type="ECO:0000259" key="11">
    <source>
        <dbReference type="Pfam" id="PF06429"/>
    </source>
</evidence>